<evidence type="ECO:0000313" key="2">
    <source>
        <dbReference type="EnsemblProtists" id="Phyra95685"/>
    </source>
</evidence>
<dbReference type="eggNOG" id="ENOG502R0KB">
    <property type="taxonomic scope" value="Eukaryota"/>
</dbReference>
<dbReference type="AlphaFoldDB" id="H3HD11"/>
<sequence length="436" mass="48483">MMLSLLVSTAAALMTLFVVNNDIKPLAASAFTLLNETLPRNLTTFETNFLLPMDELLAKAIQERSLSDLKAHTFLDKQSYADDVIGKPVFDLLTPLTNYSLLYPTVNNRSIECEYMNITQPSASAFAHGIFTGRRKLGRATCFFSELALLIALIVTGVLYTMSVMTQDAIIVLQCLDQDTNVFLPSAQSAEGVNRLLFDQNFVEATSMTATLEFSDTLRIPPHPTPATDNPERFNFSELYDMPALFALEELTADSDKALVEMFAWNEEFVSDKLQQLRVLALTDSTVATPYNKTLHQDLLNSTIQQLMDPDNDGDLVTARDLSEIQTVFNASWRGLDDQDNLIEKTKAMEDAEFRLKAPVEFVTDSIRASKIADCNYNGNCALNELFDLFQKMALKAERATISCAVSAVAMVIAILCTNAFTSRMRRNAVKVYISG</sequence>
<reference evidence="2" key="2">
    <citation type="submission" date="2015-06" db="UniProtKB">
        <authorList>
            <consortium name="EnsemblProtists"/>
        </authorList>
    </citation>
    <scope>IDENTIFICATION</scope>
    <source>
        <strain evidence="2">Pr102</strain>
    </source>
</reference>
<proteinExistence type="predicted"/>
<protein>
    <submittedName>
        <fullName evidence="2">Uncharacterized protein</fullName>
    </submittedName>
</protein>
<keyword evidence="1" id="KW-0812">Transmembrane</keyword>
<evidence type="ECO:0000256" key="1">
    <source>
        <dbReference type="SAM" id="Phobius"/>
    </source>
</evidence>
<dbReference type="VEuPathDB" id="FungiDB:KRP22_9381"/>
<dbReference type="HOGENOM" id="CLU_553779_0_0_1"/>
<dbReference type="EnsemblProtists" id="Phyra95685">
    <property type="protein sequence ID" value="Phyra95685"/>
    <property type="gene ID" value="Phyra95685"/>
</dbReference>
<evidence type="ECO:0000313" key="3">
    <source>
        <dbReference type="Proteomes" id="UP000005238"/>
    </source>
</evidence>
<dbReference type="Proteomes" id="UP000005238">
    <property type="component" value="Unassembled WGS sequence"/>
</dbReference>
<dbReference type="VEuPathDB" id="FungiDB:KRP23_8993"/>
<organism evidence="2 3">
    <name type="scientific">Phytophthora ramorum</name>
    <name type="common">Sudden oak death agent</name>
    <dbReference type="NCBI Taxonomy" id="164328"/>
    <lineage>
        <taxon>Eukaryota</taxon>
        <taxon>Sar</taxon>
        <taxon>Stramenopiles</taxon>
        <taxon>Oomycota</taxon>
        <taxon>Peronosporomycetes</taxon>
        <taxon>Peronosporales</taxon>
        <taxon>Peronosporaceae</taxon>
        <taxon>Phytophthora</taxon>
    </lineage>
</organism>
<accession>H3HD11</accession>
<feature type="transmembrane region" description="Helical" evidence="1">
    <location>
        <begin position="400"/>
        <end position="421"/>
    </location>
</feature>
<dbReference type="STRING" id="164328.H3HD11"/>
<keyword evidence="1" id="KW-0472">Membrane</keyword>
<keyword evidence="1" id="KW-1133">Transmembrane helix</keyword>
<dbReference type="OMA" id="SIECEYM"/>
<reference evidence="3" key="1">
    <citation type="journal article" date="2006" name="Science">
        <title>Phytophthora genome sequences uncover evolutionary origins and mechanisms of pathogenesis.</title>
        <authorList>
            <person name="Tyler B.M."/>
            <person name="Tripathy S."/>
            <person name="Zhang X."/>
            <person name="Dehal P."/>
            <person name="Jiang R.H."/>
            <person name="Aerts A."/>
            <person name="Arredondo F.D."/>
            <person name="Baxter L."/>
            <person name="Bensasson D."/>
            <person name="Beynon J.L."/>
            <person name="Chapman J."/>
            <person name="Damasceno C.M."/>
            <person name="Dorrance A.E."/>
            <person name="Dou D."/>
            <person name="Dickerman A.W."/>
            <person name="Dubchak I.L."/>
            <person name="Garbelotto M."/>
            <person name="Gijzen M."/>
            <person name="Gordon S.G."/>
            <person name="Govers F."/>
            <person name="Grunwald N.J."/>
            <person name="Huang W."/>
            <person name="Ivors K.L."/>
            <person name="Jones R.W."/>
            <person name="Kamoun S."/>
            <person name="Krampis K."/>
            <person name="Lamour K.H."/>
            <person name="Lee M.K."/>
            <person name="McDonald W.H."/>
            <person name="Medina M."/>
            <person name="Meijer H.J."/>
            <person name="Nordberg E.K."/>
            <person name="Maclean D.J."/>
            <person name="Ospina-Giraldo M.D."/>
            <person name="Morris P.F."/>
            <person name="Phuntumart V."/>
            <person name="Putnam N.H."/>
            <person name="Rash S."/>
            <person name="Rose J.K."/>
            <person name="Sakihama Y."/>
            <person name="Salamov A.A."/>
            <person name="Savidor A."/>
            <person name="Scheuring C.F."/>
            <person name="Smith B.M."/>
            <person name="Sobral B.W."/>
            <person name="Terry A."/>
            <person name="Torto-Alalibo T.A."/>
            <person name="Win J."/>
            <person name="Xu Z."/>
            <person name="Zhang H."/>
            <person name="Grigoriev I.V."/>
            <person name="Rokhsar D.S."/>
            <person name="Boore J.L."/>
        </authorList>
    </citation>
    <scope>NUCLEOTIDE SEQUENCE [LARGE SCALE GENOMIC DNA]</scope>
    <source>
        <strain evidence="3">Pr102</strain>
    </source>
</reference>
<dbReference type="EMBL" id="DS566045">
    <property type="status" value="NOT_ANNOTATED_CDS"/>
    <property type="molecule type" value="Genomic_DNA"/>
</dbReference>
<keyword evidence="3" id="KW-1185">Reference proteome</keyword>
<dbReference type="InParanoid" id="H3HD11"/>
<name>H3HD11_PHYRM</name>